<feature type="repeat" description="TPR" evidence="1">
    <location>
        <begin position="285"/>
        <end position="318"/>
    </location>
</feature>
<keyword evidence="1" id="KW-0802">TPR repeat</keyword>
<keyword evidence="2" id="KW-0812">Transmembrane</keyword>
<sequence length="932" mass="107480">MIIKKPFVLIFVALSASVFGQEYEDRLAYLESKAFEHYYTRKDSAYYYFEEARKLGLSNDDTIYGIDALLSIGNIASFHYDFDKMKGVIQELDSLLAVHGDKLDTLPDRGDFQRNYLLYHRGNYFHKLEEFNKSELFFDTIVQKITEKPEYLQTPDNVNFLSTSYSFIAKMNALQNRFQIADEYYQKNIRLFAQAQPDDVAGLHRVYNLYANSLYIQKKIEEAKKLWLTTLKYSEQNFTSRNRNSIITTSFLLAKAYSDLGKIDSAYFFLDKYDKYKIPQDPFAYRYFKTKGEILIVENKNEQALNSFGRALELAPQEQKPVILKRIGDFQFELGQPEKSLATYQKGLRELTPNFNSDEFDENPRPYQTAQKQLLLKLLNGKAQVLNSMKEESSRLMALHAVETSVATLDSLKPKFKNEKDKAFLIEDAFPTFEHGLQALYSLYRKSNRQDYLEQAFHFFEKSKSVVLLDAILSARASEFSQIPKELLERESELKSKISMLEKQIDLGSDQKTFLRDELFDIRNQYRGLIKLIEKEHRQYFNLKYNSHVPTLAEVRENLNQAELIISYFYGNNALYSIGISKEKNSFYRTPIDSLFAEKISAFYRMCKNSKSDIGNLAKEGYEIYATILKPHLEERSFSNIRIMPDGPLNYLPFGALNIGENTIEYLVESTSIYYANSEALLQELKQTKKEKNYLLAVAPTFNGIKVEPGTTRNTLSALPHNKSEVEQIMSFFEGSALVNQDASLTNFSSNLQNFDMLHLATHGDFNDMSPEYSYLAFTPKSEKDFLLYVKDIYNLELKANLVTLSACETGIGELKRGEGFLSLARAFFYSGAKSIASTLWKVNDASSSEIMGDFYRYLAEGASKDEALRQAKLVFLKNNNQNARQHPYYWAGYVISGNMEPIHKTDHNWVWFVGGLVLVVGTVYWVRKKAA</sequence>
<feature type="transmembrane region" description="Helical" evidence="2">
    <location>
        <begin position="910"/>
        <end position="927"/>
    </location>
</feature>
<dbReference type="SUPFAM" id="SSF48452">
    <property type="entry name" value="TPR-like"/>
    <property type="match status" value="2"/>
</dbReference>
<proteinExistence type="predicted"/>
<dbReference type="Gene3D" id="1.25.40.10">
    <property type="entry name" value="Tetratricopeptide repeat domain"/>
    <property type="match status" value="1"/>
</dbReference>
<evidence type="ECO:0000259" key="3">
    <source>
        <dbReference type="Pfam" id="PF12770"/>
    </source>
</evidence>
<evidence type="ECO:0000313" key="4">
    <source>
        <dbReference type="EMBL" id="NHF61453.1"/>
    </source>
</evidence>
<gene>
    <name evidence="4" type="ORF">FK220_019020</name>
</gene>
<dbReference type="RefSeq" id="WP_152575949.1">
    <property type="nucleotide sequence ID" value="NZ_VIKU02000008.1"/>
</dbReference>
<dbReference type="Proteomes" id="UP000707206">
    <property type="component" value="Unassembled WGS sequence"/>
</dbReference>
<dbReference type="EMBL" id="VIKU02000008">
    <property type="protein sequence ID" value="NHF61453.1"/>
    <property type="molecule type" value="Genomic_DNA"/>
</dbReference>
<feature type="domain" description="CHAT" evidence="3">
    <location>
        <begin position="623"/>
        <end position="899"/>
    </location>
</feature>
<comment type="caution">
    <text evidence="4">The sequence shown here is derived from an EMBL/GenBank/DDBJ whole genome shotgun (WGS) entry which is preliminary data.</text>
</comment>
<protein>
    <submittedName>
        <fullName evidence="4">CHAT domain-containing protein</fullName>
    </submittedName>
</protein>
<organism evidence="4 5">
    <name type="scientific">Pelagihabitans pacificus</name>
    <dbReference type="NCBI Taxonomy" id="2696054"/>
    <lineage>
        <taxon>Bacteria</taxon>
        <taxon>Pseudomonadati</taxon>
        <taxon>Bacteroidota</taxon>
        <taxon>Flavobacteriia</taxon>
        <taxon>Flavobacteriales</taxon>
        <taxon>Flavobacteriaceae</taxon>
        <taxon>Pelagihabitans</taxon>
    </lineage>
</organism>
<name>A0A967AYD6_9FLAO</name>
<dbReference type="PROSITE" id="PS50005">
    <property type="entry name" value="TPR"/>
    <property type="match status" value="1"/>
</dbReference>
<evidence type="ECO:0000256" key="1">
    <source>
        <dbReference type="PROSITE-ProRule" id="PRU00339"/>
    </source>
</evidence>
<dbReference type="AlphaFoldDB" id="A0A967AYD6"/>
<keyword evidence="2" id="KW-1133">Transmembrane helix</keyword>
<reference evidence="4" key="2">
    <citation type="submission" date="2020-03" db="EMBL/GenBank/DDBJ databases">
        <title>Flavobacteriaceae bacterium strain TP-CH-4, a member of the family Flavobacteriaceae isolated from a deep-sea seamount.</title>
        <authorList>
            <person name="Zhang D.-C."/>
        </authorList>
    </citation>
    <scope>NUCLEOTIDE SEQUENCE</scope>
    <source>
        <strain evidence="4">TP-CH-4</strain>
    </source>
</reference>
<dbReference type="SMART" id="SM00028">
    <property type="entry name" value="TPR"/>
    <property type="match status" value="5"/>
</dbReference>
<evidence type="ECO:0000313" key="5">
    <source>
        <dbReference type="Proteomes" id="UP000707206"/>
    </source>
</evidence>
<accession>A0A967AYD6</accession>
<keyword evidence="5" id="KW-1185">Reference proteome</keyword>
<evidence type="ECO:0000256" key="2">
    <source>
        <dbReference type="SAM" id="Phobius"/>
    </source>
</evidence>
<dbReference type="InterPro" id="IPR024983">
    <property type="entry name" value="CHAT_dom"/>
</dbReference>
<keyword evidence="2" id="KW-0472">Membrane</keyword>
<dbReference type="Pfam" id="PF12770">
    <property type="entry name" value="CHAT"/>
    <property type="match status" value="1"/>
</dbReference>
<dbReference type="InterPro" id="IPR019734">
    <property type="entry name" value="TPR_rpt"/>
</dbReference>
<dbReference type="InterPro" id="IPR011990">
    <property type="entry name" value="TPR-like_helical_dom_sf"/>
</dbReference>
<dbReference type="PANTHER" id="PTHR10098">
    <property type="entry name" value="RAPSYN-RELATED"/>
    <property type="match status" value="1"/>
</dbReference>
<reference evidence="4" key="1">
    <citation type="submission" date="2019-07" db="EMBL/GenBank/DDBJ databases">
        <authorList>
            <person name="De-Chao Zhang Q."/>
        </authorList>
    </citation>
    <scope>NUCLEOTIDE SEQUENCE</scope>
    <source>
        <strain evidence="4">TP-CH-4</strain>
    </source>
</reference>